<dbReference type="Gene3D" id="1.10.245.10">
    <property type="entry name" value="SWIB/MDM2 domain"/>
    <property type="match status" value="1"/>
</dbReference>
<accession>A0A086KXA1</accession>
<evidence type="ECO:0000313" key="4">
    <source>
        <dbReference type="Proteomes" id="UP000028837"/>
    </source>
</evidence>
<dbReference type="Proteomes" id="UP000028837">
    <property type="component" value="Unassembled WGS sequence"/>
</dbReference>
<reference evidence="3 4" key="1">
    <citation type="submission" date="2014-02" db="EMBL/GenBank/DDBJ databases">
        <authorList>
            <person name="Sibley D."/>
            <person name="Venepally P."/>
            <person name="Karamycheva S."/>
            <person name="Hadjithomas M."/>
            <person name="Khan A."/>
            <person name="Brunk B."/>
            <person name="Roos D."/>
            <person name="Caler E."/>
            <person name="Lorenzi H."/>
        </authorList>
    </citation>
    <scope>NUCLEOTIDE SEQUENCE [LARGE SCALE GENOMIC DNA]</scope>
    <source>
        <strain evidence="3 4">GAB2-2007-GAL-DOM2</strain>
    </source>
</reference>
<dbReference type="PROSITE" id="PS51925">
    <property type="entry name" value="SWIB_MDM2"/>
    <property type="match status" value="1"/>
</dbReference>
<dbReference type="Pfam" id="PF02201">
    <property type="entry name" value="SWIB"/>
    <property type="match status" value="1"/>
</dbReference>
<feature type="region of interest" description="Disordered" evidence="1">
    <location>
        <begin position="131"/>
        <end position="178"/>
    </location>
</feature>
<gene>
    <name evidence="3" type="ORF">TGDOM2_273930</name>
</gene>
<dbReference type="InterPro" id="IPR036885">
    <property type="entry name" value="SWIB_MDM2_dom_sf"/>
</dbReference>
<dbReference type="InterPro" id="IPR003121">
    <property type="entry name" value="SWIB_MDM2_domain"/>
</dbReference>
<evidence type="ECO:0000313" key="3">
    <source>
        <dbReference type="EMBL" id="KFG49019.1"/>
    </source>
</evidence>
<comment type="caution">
    <text evidence="3">The sequence shown here is derived from an EMBL/GenBank/DDBJ whole genome shotgun (WGS) entry which is preliminary data.</text>
</comment>
<dbReference type="EMBL" id="AHZU02000057">
    <property type="protein sequence ID" value="KFG49019.1"/>
    <property type="molecule type" value="Genomic_DNA"/>
</dbReference>
<dbReference type="AlphaFoldDB" id="A0A086KXA1"/>
<dbReference type="PANTHER" id="PTHR13844">
    <property type="entry name" value="SWI/SNF-RELATED MATRIX-ASSOCIATED ACTIN-DEPENDENT REGULATOR OF CHROMATIN SUBFAMILY D"/>
    <property type="match status" value="1"/>
</dbReference>
<name>A0A086KXA1_TOXGO</name>
<dbReference type="VEuPathDB" id="ToxoDB:TGDOM2_273930"/>
<feature type="domain" description="DM2" evidence="2">
    <location>
        <begin position="170"/>
        <end position="247"/>
    </location>
</feature>
<dbReference type="OrthoDB" id="328859at2759"/>
<dbReference type="SMART" id="SM00151">
    <property type="entry name" value="SWIB"/>
    <property type="match status" value="1"/>
</dbReference>
<evidence type="ECO:0000256" key="1">
    <source>
        <dbReference type="SAM" id="MobiDB-lite"/>
    </source>
</evidence>
<protein>
    <submittedName>
        <fullName evidence="3">DNA topoisomerase domain-containing protein</fullName>
    </submittedName>
</protein>
<dbReference type="GO" id="GO:0016853">
    <property type="term" value="F:isomerase activity"/>
    <property type="evidence" value="ECO:0007669"/>
    <property type="project" value="UniProtKB-KW"/>
</dbReference>
<organism evidence="3 4">
    <name type="scientific">Toxoplasma gondii GAB2-2007-GAL-DOM2</name>
    <dbReference type="NCBI Taxonomy" id="1130820"/>
    <lineage>
        <taxon>Eukaryota</taxon>
        <taxon>Sar</taxon>
        <taxon>Alveolata</taxon>
        <taxon>Apicomplexa</taxon>
        <taxon>Conoidasida</taxon>
        <taxon>Coccidia</taxon>
        <taxon>Eucoccidiorida</taxon>
        <taxon>Eimeriorina</taxon>
        <taxon>Sarcocystidae</taxon>
        <taxon>Toxoplasma</taxon>
    </lineage>
</organism>
<feature type="compositionally biased region" description="Low complexity" evidence="1">
    <location>
        <begin position="145"/>
        <end position="155"/>
    </location>
</feature>
<keyword evidence="3" id="KW-0413">Isomerase</keyword>
<evidence type="ECO:0000259" key="2">
    <source>
        <dbReference type="PROSITE" id="PS51925"/>
    </source>
</evidence>
<proteinExistence type="predicted"/>
<sequence length="254" mass="28008">MHGAVAAHLFFLQRCFCPFVFFKMAFFPRLFADFSNSLRSRGSPVLSQAQQVPARNAAFCQATPAGPFGARFSGREGNPTVLVRTGATNVLTFCREPAPGSFAKNREFLCSGTRRYFPSLVSCPPTGGGASALSCMRQQPRHFTSPSESSGSSASEKTNETAKPKRGPTGLQRPCDLKGPLATFMGKTEASRVEVVKHIWDYIKRHNLQSPENKRMINADSTLRPLFQKDQVSMFELNKLLSKFVQSRPSPPKP</sequence>
<dbReference type="SUPFAM" id="SSF47592">
    <property type="entry name" value="SWIB/MDM2 domain"/>
    <property type="match status" value="1"/>
</dbReference>
<dbReference type="CDD" id="cd10567">
    <property type="entry name" value="SWIB-MDM2_like"/>
    <property type="match status" value="1"/>
</dbReference>
<dbReference type="InterPro" id="IPR019835">
    <property type="entry name" value="SWIB_domain"/>
</dbReference>